<evidence type="ECO:0000313" key="1">
    <source>
        <dbReference type="EMBL" id="RGW55428.1"/>
    </source>
</evidence>
<evidence type="ECO:0000313" key="3">
    <source>
        <dbReference type="Proteomes" id="UP000266376"/>
    </source>
</evidence>
<organism evidence="1 3">
    <name type="scientific">Dorea formicigenerans</name>
    <dbReference type="NCBI Taxonomy" id="39486"/>
    <lineage>
        <taxon>Bacteria</taxon>
        <taxon>Bacillati</taxon>
        <taxon>Bacillota</taxon>
        <taxon>Clostridia</taxon>
        <taxon>Lachnospirales</taxon>
        <taxon>Lachnospiraceae</taxon>
        <taxon>Dorea</taxon>
    </lineage>
</organism>
<dbReference type="AlphaFoldDB" id="A0A395XPM8"/>
<dbReference type="Proteomes" id="UP000266376">
    <property type="component" value="Unassembled WGS sequence"/>
</dbReference>
<sequence>MVITGIIIFGITVYAVWAVRKVRRDRKNGSCCGGSCSGCIGEKYCNK</sequence>
<reference evidence="3 4" key="1">
    <citation type="submission" date="2018-08" db="EMBL/GenBank/DDBJ databases">
        <title>A genome reference for cultivated species of the human gut microbiota.</title>
        <authorList>
            <person name="Zou Y."/>
            <person name="Xue W."/>
            <person name="Luo G."/>
        </authorList>
    </citation>
    <scope>NUCLEOTIDE SEQUENCE [LARGE SCALE GENOMIC DNA]</scope>
    <source>
        <strain evidence="1 3">AF12-11</strain>
        <strain evidence="2 4">AF42-21</strain>
    </source>
</reference>
<dbReference type="Pfam" id="PF12669">
    <property type="entry name" value="FeoB_associated"/>
    <property type="match status" value="1"/>
</dbReference>
<proteinExistence type="predicted"/>
<dbReference type="EMBL" id="QRNS01000006">
    <property type="protein sequence ID" value="RHK64679.1"/>
    <property type="molecule type" value="Genomic_DNA"/>
</dbReference>
<gene>
    <name evidence="2" type="ORF">DW054_05335</name>
    <name evidence="1" type="ORF">DWV67_01645</name>
</gene>
<comment type="caution">
    <text evidence="1">The sequence shown here is derived from an EMBL/GenBank/DDBJ whole genome shotgun (WGS) entry which is preliminary data.</text>
</comment>
<accession>A0A395XPM8</accession>
<name>A0A395XPM8_9FIRM</name>
<evidence type="ECO:0000313" key="2">
    <source>
        <dbReference type="EMBL" id="RHK64679.1"/>
    </source>
</evidence>
<dbReference type="Proteomes" id="UP000284152">
    <property type="component" value="Unassembled WGS sequence"/>
</dbReference>
<evidence type="ECO:0000313" key="4">
    <source>
        <dbReference type="Proteomes" id="UP000284152"/>
    </source>
</evidence>
<protein>
    <submittedName>
        <fullName evidence="1">FeoB-associated Cys-rich membrane protein</fullName>
    </submittedName>
</protein>
<dbReference type="EMBL" id="QSAJ01000003">
    <property type="protein sequence ID" value="RGW55428.1"/>
    <property type="molecule type" value="Genomic_DNA"/>
</dbReference>